<proteinExistence type="predicted"/>
<protein>
    <recommendedName>
        <fullName evidence="3">Transglutaminase-like domain-containing protein</fullName>
    </recommendedName>
</protein>
<accession>A0A2M6WSX5</accession>
<dbReference type="InterPro" id="IPR038765">
    <property type="entry name" value="Papain-like_cys_pep_sf"/>
</dbReference>
<reference evidence="5" key="1">
    <citation type="submission" date="2017-09" db="EMBL/GenBank/DDBJ databases">
        <title>Depth-based differentiation of microbial function through sediment-hosted aquifers and enrichment of novel symbionts in the deep terrestrial subsurface.</title>
        <authorList>
            <person name="Probst A.J."/>
            <person name="Ladd B."/>
            <person name="Jarett J.K."/>
            <person name="Geller-Mcgrath D.E."/>
            <person name="Sieber C.M.K."/>
            <person name="Emerson J.B."/>
            <person name="Anantharaman K."/>
            <person name="Thomas B.C."/>
            <person name="Malmstrom R."/>
            <person name="Stieglmeier M."/>
            <person name="Klingl A."/>
            <person name="Woyke T."/>
            <person name="Ryan C.M."/>
            <person name="Banfield J.F."/>
        </authorList>
    </citation>
    <scope>NUCLEOTIDE SEQUENCE [LARGE SCALE GENOMIC DNA]</scope>
</reference>
<dbReference type="AlphaFoldDB" id="A0A2M6WSX5"/>
<dbReference type="Pfam" id="PF04473">
    <property type="entry name" value="DUF553"/>
    <property type="match status" value="1"/>
</dbReference>
<keyword evidence="2" id="KW-0472">Membrane</keyword>
<comment type="caution">
    <text evidence="4">The sequence shown here is derived from an EMBL/GenBank/DDBJ whole genome shotgun (WGS) entry which is preliminary data.</text>
</comment>
<organism evidence="4 5">
    <name type="scientific">Candidatus Falkowbacteria bacterium CG10_big_fil_rev_8_21_14_0_10_37_14</name>
    <dbReference type="NCBI Taxonomy" id="1974561"/>
    <lineage>
        <taxon>Bacteria</taxon>
        <taxon>Candidatus Falkowiibacteriota</taxon>
    </lineage>
</organism>
<feature type="transmembrane region" description="Helical" evidence="2">
    <location>
        <begin position="135"/>
        <end position="157"/>
    </location>
</feature>
<feature type="region of interest" description="Disordered" evidence="1">
    <location>
        <begin position="18"/>
        <end position="73"/>
    </location>
</feature>
<feature type="compositionally biased region" description="Basic and acidic residues" evidence="1">
    <location>
        <begin position="18"/>
        <end position="35"/>
    </location>
</feature>
<gene>
    <name evidence="4" type="ORF">COT94_03485</name>
</gene>
<keyword evidence="2" id="KW-1133">Transmembrane helix</keyword>
<dbReference type="InterPro" id="IPR007562">
    <property type="entry name" value="Transglutaminase-like_domain"/>
</dbReference>
<dbReference type="Gene3D" id="3.10.620.30">
    <property type="match status" value="1"/>
</dbReference>
<sequence>MADIAIEELAKKVKLDREKRELQESQKRQAEREASLNKVKPINSSPKPVVNTAGQKPQATIKPSAKQTPRRTASLKDNIFGVKKLKINSPKQLAVITEPVVATVAPEVVETTAATKNATLAPAVPMIQRRVSGEFWPMVFVGVTIAVLCGITGYYFLSTPQVQANQSDAINDFRDTVKVIHLKKSDQLTDEEIHQRDAEPTFIQTESPAPPAKADTNFGDILVRNYSWKYDNQSYTAQLVLSKKILENYAQSKDGPELNYEALLNNSETDDDGVAQLVEQMKKQAKEKGLNDRQLVELAMSFVQSEITYDYAKAANNKTCYRPYELLDKKQGVCIDKSILGLAILKEIGVESCLIVMHDINHAAIGLGGQNRSGIDGSNWTYLETTANLKPGEIPLYRQGNLGPEIIKNNSSRTANLGELQFLLISPGKPWNDNNVIS</sequence>
<dbReference type="Proteomes" id="UP000228533">
    <property type="component" value="Unassembled WGS sequence"/>
</dbReference>
<evidence type="ECO:0000313" key="4">
    <source>
        <dbReference type="EMBL" id="PIT95882.1"/>
    </source>
</evidence>
<dbReference type="SUPFAM" id="SSF54001">
    <property type="entry name" value="Cysteine proteinases"/>
    <property type="match status" value="1"/>
</dbReference>
<evidence type="ECO:0000259" key="3">
    <source>
        <dbReference type="Pfam" id="PF04473"/>
    </source>
</evidence>
<evidence type="ECO:0000256" key="2">
    <source>
        <dbReference type="SAM" id="Phobius"/>
    </source>
</evidence>
<feature type="compositionally biased region" description="Polar residues" evidence="1">
    <location>
        <begin position="42"/>
        <end position="58"/>
    </location>
</feature>
<evidence type="ECO:0000313" key="5">
    <source>
        <dbReference type="Proteomes" id="UP000228533"/>
    </source>
</evidence>
<dbReference type="EMBL" id="PFAM01000021">
    <property type="protein sequence ID" value="PIT95882.1"/>
    <property type="molecule type" value="Genomic_DNA"/>
</dbReference>
<keyword evidence="2" id="KW-0812">Transmembrane</keyword>
<feature type="domain" description="Transglutaminase-like" evidence="3">
    <location>
        <begin position="289"/>
        <end position="364"/>
    </location>
</feature>
<evidence type="ECO:0000256" key="1">
    <source>
        <dbReference type="SAM" id="MobiDB-lite"/>
    </source>
</evidence>
<name>A0A2M6WSX5_9BACT</name>